<name>A0A554X4B5_9BURK</name>
<comment type="subcellular location">
    <subcellularLocation>
        <location evidence="1">Cell membrane</location>
        <topology evidence="1">Multi-pass membrane protein</topology>
    </subcellularLocation>
</comment>
<feature type="transmembrane region" description="Helical" evidence="6">
    <location>
        <begin position="83"/>
        <end position="105"/>
    </location>
</feature>
<proteinExistence type="predicted"/>
<evidence type="ECO:0000256" key="1">
    <source>
        <dbReference type="ARBA" id="ARBA00004651"/>
    </source>
</evidence>
<dbReference type="OrthoDB" id="385012at2"/>
<evidence type="ECO:0000256" key="3">
    <source>
        <dbReference type="ARBA" id="ARBA00022692"/>
    </source>
</evidence>
<evidence type="ECO:0000313" key="7">
    <source>
        <dbReference type="EMBL" id="TSE30655.1"/>
    </source>
</evidence>
<dbReference type="PANTHER" id="PTHR33931">
    <property type="entry name" value="HOLIN-LIKE PROTEIN CIDA-RELATED"/>
    <property type="match status" value="1"/>
</dbReference>
<evidence type="ECO:0000256" key="4">
    <source>
        <dbReference type="ARBA" id="ARBA00022989"/>
    </source>
</evidence>
<accession>A0A554X4B5</accession>
<comment type="caution">
    <text evidence="7">The sequence shown here is derived from an EMBL/GenBank/DDBJ whole genome shotgun (WGS) entry which is preliminary data.</text>
</comment>
<dbReference type="GO" id="GO:0005886">
    <property type="term" value="C:plasma membrane"/>
    <property type="evidence" value="ECO:0007669"/>
    <property type="project" value="UniProtKB-SubCell"/>
</dbReference>
<keyword evidence="5 6" id="KW-0472">Membrane</keyword>
<evidence type="ECO:0000313" key="8">
    <source>
        <dbReference type="Proteomes" id="UP000318542"/>
    </source>
</evidence>
<evidence type="ECO:0000256" key="5">
    <source>
        <dbReference type="ARBA" id="ARBA00023136"/>
    </source>
</evidence>
<keyword evidence="2" id="KW-1003">Cell membrane</keyword>
<keyword evidence="3 6" id="KW-0812">Transmembrane</keyword>
<organism evidence="7 8">
    <name type="scientific">Tepidimonas thermarum</name>
    <dbReference type="NCBI Taxonomy" id="335431"/>
    <lineage>
        <taxon>Bacteria</taxon>
        <taxon>Pseudomonadati</taxon>
        <taxon>Pseudomonadota</taxon>
        <taxon>Betaproteobacteria</taxon>
        <taxon>Burkholderiales</taxon>
        <taxon>Tepidimonas</taxon>
    </lineage>
</organism>
<dbReference type="RefSeq" id="WP_143901368.1">
    <property type="nucleotide sequence ID" value="NZ_VJOL01000011.1"/>
</dbReference>
<dbReference type="AlphaFoldDB" id="A0A554X4B5"/>
<dbReference type="Pfam" id="PF03788">
    <property type="entry name" value="LrgA"/>
    <property type="match status" value="1"/>
</dbReference>
<feature type="transmembrane region" description="Helical" evidence="6">
    <location>
        <begin position="25"/>
        <end position="46"/>
    </location>
</feature>
<dbReference type="EMBL" id="VJOL01000011">
    <property type="protein sequence ID" value="TSE30655.1"/>
    <property type="molecule type" value="Genomic_DNA"/>
</dbReference>
<evidence type="ECO:0000256" key="6">
    <source>
        <dbReference type="SAM" id="Phobius"/>
    </source>
</evidence>
<protein>
    <submittedName>
        <fullName evidence="7">Holin-like protein CidA</fullName>
    </submittedName>
</protein>
<keyword evidence="4 6" id="KW-1133">Transmembrane helix</keyword>
<evidence type="ECO:0000256" key="2">
    <source>
        <dbReference type="ARBA" id="ARBA00022475"/>
    </source>
</evidence>
<reference evidence="7 8" key="1">
    <citation type="submission" date="2019-07" db="EMBL/GenBank/DDBJ databases">
        <title>Tepidimonas thermarum AA-1 draft genome.</title>
        <authorList>
            <person name="Da Costa M.S."/>
            <person name="Froufe H.J.C."/>
            <person name="Egas C."/>
            <person name="Albuquerque L."/>
        </authorList>
    </citation>
    <scope>NUCLEOTIDE SEQUENCE [LARGE SCALE GENOMIC DNA]</scope>
    <source>
        <strain evidence="7 8">AA-1</strain>
    </source>
</reference>
<dbReference type="Proteomes" id="UP000318542">
    <property type="component" value="Unassembled WGS sequence"/>
</dbReference>
<dbReference type="PANTHER" id="PTHR33931:SF2">
    <property type="entry name" value="HOLIN-LIKE PROTEIN CIDA"/>
    <property type="match status" value="1"/>
</dbReference>
<dbReference type="InterPro" id="IPR005538">
    <property type="entry name" value="LrgA/CidA"/>
</dbReference>
<keyword evidence="8" id="KW-1185">Reference proteome</keyword>
<sequence>MLGALTTLLTLQLVGEVLVRMVGLPIPGPVLGMALLLAVLTVRPAWRAALQPTADGLLRHLSLLFVPAGVGVVQHLQRLGDEALAIAVALTVSTWVGLLVTAATVRALIPHDTTAVDNGEPR</sequence>
<gene>
    <name evidence="7" type="primary">cidA</name>
    <name evidence="7" type="ORF">Tther_00895</name>
</gene>